<gene>
    <name evidence="1" type="ORF">IAA72_03980</name>
</gene>
<evidence type="ECO:0000313" key="1">
    <source>
        <dbReference type="EMBL" id="MBO8468925.1"/>
    </source>
</evidence>
<dbReference type="EMBL" id="JADIMF010000062">
    <property type="protein sequence ID" value="MBO8468925.1"/>
    <property type="molecule type" value="Genomic_DNA"/>
</dbReference>
<dbReference type="Pfam" id="PF13151">
    <property type="entry name" value="DUF3990"/>
    <property type="match status" value="1"/>
</dbReference>
<dbReference type="InterPro" id="IPR025051">
    <property type="entry name" value="DUF3990"/>
</dbReference>
<sequence length="224" mass="25950">MYTELWHGSVNIIEKPIYGHGNSFNDYGQGFYCTEDIELAKEWAATDITDGYANHYIFDMPDAKLLNLSDVQYTILNWLALLVDNRKFAVSSSVGKLGKDYLKENFLIDISAYDVIKGYRADDSYFTFAKAFLNNTISLNQLSKAMKLGNLGEQIVIKSEKAFKHIHFLDYEAENSLIYFTKKKERDTAARKSYQKQLAEEDLEGIFMRDILREKIRNDDPRLF</sequence>
<dbReference type="SUPFAM" id="SSF56399">
    <property type="entry name" value="ADP-ribosylation"/>
    <property type="match status" value="1"/>
</dbReference>
<protein>
    <submittedName>
        <fullName evidence="1">DUF3990 domain-containing protein</fullName>
    </submittedName>
</protein>
<comment type="caution">
    <text evidence="1">The sequence shown here is derived from an EMBL/GenBank/DDBJ whole genome shotgun (WGS) entry which is preliminary data.</text>
</comment>
<accession>A0A9D9IB57</accession>
<name>A0A9D9IB57_9SPIO</name>
<reference evidence="1" key="2">
    <citation type="journal article" date="2021" name="PeerJ">
        <title>Extensive microbial diversity within the chicken gut microbiome revealed by metagenomics and culture.</title>
        <authorList>
            <person name="Gilroy R."/>
            <person name="Ravi A."/>
            <person name="Getino M."/>
            <person name="Pursley I."/>
            <person name="Horton D.L."/>
            <person name="Alikhan N.F."/>
            <person name="Baker D."/>
            <person name="Gharbi K."/>
            <person name="Hall N."/>
            <person name="Watson M."/>
            <person name="Adriaenssens E.M."/>
            <person name="Foster-Nyarko E."/>
            <person name="Jarju S."/>
            <person name="Secka A."/>
            <person name="Antonio M."/>
            <person name="Oren A."/>
            <person name="Chaudhuri R.R."/>
            <person name="La Ragione R."/>
            <person name="Hildebrand F."/>
            <person name="Pallen M.J."/>
        </authorList>
    </citation>
    <scope>NUCLEOTIDE SEQUENCE</scope>
    <source>
        <strain evidence="1">14700</strain>
    </source>
</reference>
<evidence type="ECO:0000313" key="2">
    <source>
        <dbReference type="Proteomes" id="UP000810292"/>
    </source>
</evidence>
<dbReference type="AlphaFoldDB" id="A0A9D9IB57"/>
<organism evidence="1 2">
    <name type="scientific">Candidatus Ornithospirochaeta stercoravium</name>
    <dbReference type="NCBI Taxonomy" id="2840897"/>
    <lineage>
        <taxon>Bacteria</taxon>
        <taxon>Pseudomonadati</taxon>
        <taxon>Spirochaetota</taxon>
        <taxon>Spirochaetia</taxon>
        <taxon>Spirochaetales</taxon>
        <taxon>Spirochaetaceae</taxon>
        <taxon>Spirochaetaceae incertae sedis</taxon>
        <taxon>Candidatus Ornithospirochaeta</taxon>
    </lineage>
</organism>
<dbReference type="Proteomes" id="UP000810292">
    <property type="component" value="Unassembled WGS sequence"/>
</dbReference>
<proteinExistence type="predicted"/>
<reference evidence="1" key="1">
    <citation type="submission" date="2020-10" db="EMBL/GenBank/DDBJ databases">
        <authorList>
            <person name="Gilroy R."/>
        </authorList>
    </citation>
    <scope>NUCLEOTIDE SEQUENCE</scope>
    <source>
        <strain evidence="1">14700</strain>
    </source>
</reference>